<name>A0A164NZU4_9AGAM</name>
<reference evidence="2 3" key="1">
    <citation type="journal article" date="2016" name="Mol. Biol. Evol.">
        <title>Comparative Genomics of Early-Diverging Mushroom-Forming Fungi Provides Insights into the Origins of Lignocellulose Decay Capabilities.</title>
        <authorList>
            <person name="Nagy L.G."/>
            <person name="Riley R."/>
            <person name="Tritt A."/>
            <person name="Adam C."/>
            <person name="Daum C."/>
            <person name="Floudas D."/>
            <person name="Sun H."/>
            <person name="Yadav J.S."/>
            <person name="Pangilinan J."/>
            <person name="Larsson K.H."/>
            <person name="Matsuura K."/>
            <person name="Barry K."/>
            <person name="Labutti K."/>
            <person name="Kuo R."/>
            <person name="Ohm R.A."/>
            <person name="Bhattacharya S.S."/>
            <person name="Shirouzu T."/>
            <person name="Yoshinaga Y."/>
            <person name="Martin F.M."/>
            <person name="Grigoriev I.V."/>
            <person name="Hibbett D.S."/>
        </authorList>
    </citation>
    <scope>NUCLEOTIDE SEQUENCE [LARGE SCALE GENOMIC DNA]</scope>
    <source>
        <strain evidence="2 3">HHB9708</strain>
    </source>
</reference>
<feature type="region of interest" description="Disordered" evidence="1">
    <location>
        <begin position="159"/>
        <end position="190"/>
    </location>
</feature>
<accession>A0A164NZU4</accession>
<keyword evidence="3" id="KW-1185">Reference proteome</keyword>
<dbReference type="OrthoDB" id="2996389at2759"/>
<dbReference type="AlphaFoldDB" id="A0A164NZU4"/>
<gene>
    <name evidence="2" type="ORF">SISNIDRAFT_270372</name>
</gene>
<evidence type="ECO:0000256" key="1">
    <source>
        <dbReference type="SAM" id="MobiDB-lite"/>
    </source>
</evidence>
<protein>
    <submittedName>
        <fullName evidence="2">Uncharacterized protein</fullName>
    </submittedName>
</protein>
<evidence type="ECO:0000313" key="2">
    <source>
        <dbReference type="EMBL" id="KZS88212.1"/>
    </source>
</evidence>
<evidence type="ECO:0000313" key="3">
    <source>
        <dbReference type="Proteomes" id="UP000076722"/>
    </source>
</evidence>
<sequence>MLQKRKAQKPEEPDNTQLVVYTPFGPRGRTIVHERDASNVLTWLGSVFGKDNILAIYAKKTDPNIIIEVPKELDVDDKLGAHPWSSFLDPCRPEERHQISYIFKFNWSSFVFTSLQLVDVYPHRYNPPPRPRIRPQSSYPPAQWAEIPKSMGQRSWGIALPESRRPPPPPPRLPPPSDPPPPPSDEPRGEIFIPYRSLMSRGLRELIGIDGMASSEDAQSPTATIVKKEEQEVKREPFEASLPPHFRNPDMEGNTFFVLFDPVGFDPNRPYDLSLVVAWLEHPFVFGPNSIESFWGRILDNRIIVQFRASRGRGWHHLIGEHHWNKVWTACPPARQDRVAGVYALKPELRSADMLTRERKLHF</sequence>
<dbReference type="EMBL" id="KV419439">
    <property type="protein sequence ID" value="KZS88212.1"/>
    <property type="molecule type" value="Genomic_DNA"/>
</dbReference>
<organism evidence="2 3">
    <name type="scientific">Sistotremastrum niveocremeum HHB9708</name>
    <dbReference type="NCBI Taxonomy" id="1314777"/>
    <lineage>
        <taxon>Eukaryota</taxon>
        <taxon>Fungi</taxon>
        <taxon>Dikarya</taxon>
        <taxon>Basidiomycota</taxon>
        <taxon>Agaricomycotina</taxon>
        <taxon>Agaricomycetes</taxon>
        <taxon>Sistotremastrales</taxon>
        <taxon>Sistotremastraceae</taxon>
        <taxon>Sertulicium</taxon>
        <taxon>Sertulicium niveocremeum</taxon>
    </lineage>
</organism>
<feature type="compositionally biased region" description="Pro residues" evidence="1">
    <location>
        <begin position="166"/>
        <end position="184"/>
    </location>
</feature>
<dbReference type="Proteomes" id="UP000076722">
    <property type="component" value="Unassembled WGS sequence"/>
</dbReference>
<proteinExistence type="predicted"/>